<evidence type="ECO:0000313" key="3">
    <source>
        <dbReference type="Proteomes" id="UP000240429"/>
    </source>
</evidence>
<dbReference type="EMBL" id="PYBJ01000001">
    <property type="protein sequence ID" value="PSM44591.1"/>
    <property type="molecule type" value="Genomic_DNA"/>
</dbReference>
<dbReference type="Proteomes" id="UP000240429">
    <property type="component" value="Unassembled WGS sequence"/>
</dbReference>
<dbReference type="AlphaFoldDB" id="A0A2P8QEB4"/>
<evidence type="ECO:0000256" key="1">
    <source>
        <dbReference type="SAM" id="MobiDB-lite"/>
    </source>
</evidence>
<protein>
    <submittedName>
        <fullName evidence="2">Uncharacterized protein</fullName>
    </submittedName>
</protein>
<feature type="region of interest" description="Disordered" evidence="1">
    <location>
        <begin position="42"/>
        <end position="63"/>
    </location>
</feature>
<reference evidence="2 3" key="1">
    <citation type="submission" date="2018-03" db="EMBL/GenBank/DDBJ databases">
        <title>Streptomyces dioscori sp. nov., a novel endophytic actinobacterium isolated from bulbil of Dioscorea bulbifera L.</title>
        <authorList>
            <person name="Zhikuan W."/>
        </authorList>
    </citation>
    <scope>NUCLEOTIDE SEQUENCE [LARGE SCALE GENOMIC DNA]</scope>
    <source>
        <strain evidence="2 3">A217</strain>
    </source>
</reference>
<proteinExistence type="predicted"/>
<sequence length="63" mass="6672">MERRLLAGSACMRTDELAKSLATPGPSGVVLPAVLRLFAPTSLDRGGEADRASRPKPLRPGRT</sequence>
<organism evidence="2 3">
    <name type="scientific">Streptomyces dioscori</name>
    <dbReference type="NCBI Taxonomy" id="2109333"/>
    <lineage>
        <taxon>Bacteria</taxon>
        <taxon>Bacillati</taxon>
        <taxon>Actinomycetota</taxon>
        <taxon>Actinomycetes</taxon>
        <taxon>Kitasatosporales</taxon>
        <taxon>Streptomycetaceae</taxon>
        <taxon>Streptomyces</taxon>
        <taxon>Streptomyces aurantiacus group</taxon>
    </lineage>
</organism>
<name>A0A2P8QEB4_9ACTN</name>
<feature type="compositionally biased region" description="Basic residues" evidence="1">
    <location>
        <begin position="54"/>
        <end position="63"/>
    </location>
</feature>
<gene>
    <name evidence="2" type="ORF">C6Y14_00065</name>
</gene>
<accession>A0A2P8QEB4</accession>
<comment type="caution">
    <text evidence="2">The sequence shown here is derived from an EMBL/GenBank/DDBJ whole genome shotgun (WGS) entry which is preliminary data.</text>
</comment>
<keyword evidence="3" id="KW-1185">Reference proteome</keyword>
<evidence type="ECO:0000313" key="2">
    <source>
        <dbReference type="EMBL" id="PSM44591.1"/>
    </source>
</evidence>